<evidence type="ECO:0000313" key="5">
    <source>
        <dbReference type="Proteomes" id="UP000050525"/>
    </source>
</evidence>
<feature type="coiled-coil region" evidence="1">
    <location>
        <begin position="421"/>
        <end position="479"/>
    </location>
</feature>
<dbReference type="Pfam" id="PF15875">
    <property type="entry name" value="DUF4731"/>
    <property type="match status" value="1"/>
</dbReference>
<dbReference type="InterPro" id="IPR031744">
    <property type="entry name" value="SMIM1"/>
</dbReference>
<keyword evidence="1" id="KW-0175">Coiled coil</keyword>
<comment type="caution">
    <text evidence="4">The sequence shown here is derived from an EMBL/GenBank/DDBJ whole genome shotgun (WGS) entry which is preliminary data.</text>
</comment>
<feature type="transmembrane region" description="Helical" evidence="3">
    <location>
        <begin position="651"/>
        <end position="672"/>
    </location>
</feature>
<reference evidence="4 5" key="1">
    <citation type="journal article" date="2012" name="Genome Biol.">
        <title>Sequencing three crocodilian genomes to illuminate the evolution of archosaurs and amniotes.</title>
        <authorList>
            <person name="St John J.A."/>
            <person name="Braun E.L."/>
            <person name="Isberg S.R."/>
            <person name="Miles L.G."/>
            <person name="Chong A.Y."/>
            <person name="Gongora J."/>
            <person name="Dalzell P."/>
            <person name="Moran C."/>
            <person name="Bed'hom B."/>
            <person name="Abzhanov A."/>
            <person name="Burgess S.C."/>
            <person name="Cooksey A.M."/>
            <person name="Castoe T.A."/>
            <person name="Crawford N.G."/>
            <person name="Densmore L.D."/>
            <person name="Drew J.C."/>
            <person name="Edwards S.V."/>
            <person name="Faircloth B.C."/>
            <person name="Fujita M.K."/>
            <person name="Greenwold M.J."/>
            <person name="Hoffmann F.G."/>
            <person name="Howard J.M."/>
            <person name="Iguchi T."/>
            <person name="Janes D.E."/>
            <person name="Khan S.Y."/>
            <person name="Kohno S."/>
            <person name="de Koning A.J."/>
            <person name="Lance S.L."/>
            <person name="McCarthy F.M."/>
            <person name="McCormack J.E."/>
            <person name="Merchant M.E."/>
            <person name="Peterson D.G."/>
            <person name="Pollock D.D."/>
            <person name="Pourmand N."/>
            <person name="Raney B.J."/>
            <person name="Roessler K.A."/>
            <person name="Sanford J.R."/>
            <person name="Sawyer R.H."/>
            <person name="Schmidt C.J."/>
            <person name="Triplett E.W."/>
            <person name="Tuberville T.D."/>
            <person name="Venegas-Anaya M."/>
            <person name="Howard J.T."/>
            <person name="Jarvis E.D."/>
            <person name="Guillette L.J.Jr."/>
            <person name="Glenn T.C."/>
            <person name="Green R.E."/>
            <person name="Ray D.A."/>
        </authorList>
    </citation>
    <scope>NUCLEOTIDE SEQUENCE [LARGE SCALE GENOMIC DNA]</scope>
    <source>
        <strain evidence="4">KSC_2009_1</strain>
    </source>
</reference>
<feature type="compositionally biased region" description="Acidic residues" evidence="2">
    <location>
        <begin position="283"/>
        <end position="292"/>
    </location>
</feature>
<feature type="coiled-coil region" evidence="1">
    <location>
        <begin position="192"/>
        <end position="219"/>
    </location>
</feature>
<keyword evidence="3" id="KW-0812">Transmembrane</keyword>
<dbReference type="AlphaFoldDB" id="A0A151N484"/>
<evidence type="ECO:0000256" key="2">
    <source>
        <dbReference type="SAM" id="MobiDB-lite"/>
    </source>
</evidence>
<accession>A0A151N484</accession>
<name>A0A151N484_ALLMI</name>
<evidence type="ECO:0000256" key="1">
    <source>
        <dbReference type="SAM" id="Coils"/>
    </source>
</evidence>
<keyword evidence="3" id="KW-1133">Transmembrane helix</keyword>
<evidence type="ECO:0000313" key="4">
    <source>
        <dbReference type="EMBL" id="KYO31399.1"/>
    </source>
</evidence>
<protein>
    <submittedName>
        <fullName evidence="4">Coiled-coil domain-containing protein 27</fullName>
    </submittedName>
</protein>
<evidence type="ECO:0000256" key="3">
    <source>
        <dbReference type="SAM" id="Phobius"/>
    </source>
</evidence>
<dbReference type="InterPro" id="IPR052642">
    <property type="entry name" value="CC-FHA_domain"/>
</dbReference>
<feature type="region of interest" description="Disordered" evidence="2">
    <location>
        <begin position="272"/>
        <end position="292"/>
    </location>
</feature>
<dbReference type="PANTHER" id="PTHR18853:SF9">
    <property type="entry name" value="COILED-COIL DOMAIN-CONTAINING PROTEIN 27"/>
    <property type="match status" value="1"/>
</dbReference>
<dbReference type="STRING" id="8496.A0A151N484"/>
<proteinExistence type="predicted"/>
<dbReference type="EMBL" id="AKHW03004073">
    <property type="protein sequence ID" value="KYO31399.1"/>
    <property type="molecule type" value="Genomic_DNA"/>
</dbReference>
<organism evidence="4 5">
    <name type="scientific">Alligator mississippiensis</name>
    <name type="common">American alligator</name>
    <dbReference type="NCBI Taxonomy" id="8496"/>
    <lineage>
        <taxon>Eukaryota</taxon>
        <taxon>Metazoa</taxon>
        <taxon>Chordata</taxon>
        <taxon>Craniata</taxon>
        <taxon>Vertebrata</taxon>
        <taxon>Euteleostomi</taxon>
        <taxon>Archelosauria</taxon>
        <taxon>Archosauria</taxon>
        <taxon>Crocodylia</taxon>
        <taxon>Alligatoridae</taxon>
        <taxon>Alligatorinae</taxon>
        <taxon>Alligator</taxon>
    </lineage>
</organism>
<dbReference type="eggNOG" id="ENOG502SASD">
    <property type="taxonomic scope" value="Eukaryota"/>
</dbReference>
<dbReference type="PANTHER" id="PTHR18853">
    <property type="entry name" value="FORKHEAD-ASSOCIATED DOMAIN-CONTAINING PROTEIN 1-RELATED"/>
    <property type="match status" value="1"/>
</dbReference>
<dbReference type="Proteomes" id="UP000050525">
    <property type="component" value="Unassembled WGS sequence"/>
</dbReference>
<sequence length="676" mass="77191">MNLLAKGLGELQELSSRRQQSPVWKLPRGRSALSKSAQAIQRYYENQADIRAISSFESEYKPQMEELQRSFLLRPGCPRLCNKATSTSQLESNLPEIDISNMSSTLSSSCLSPQLSFEEWKSAFQNTQLPANTDQVLQPKWKNFPGAPPVIQLEEPSSSNVPWYIDAIREKEECLLMLEEEVNHLSKCEAECARKDSVISDLREEVESLKKQLDMLRQSSILGVQTDAAAPPVLRGIRLQKLRLLGSKIASLSQALMEDHEELQQLEEEYSEMQQNGLRQEASEEEIPGEMEGEEALEEEVKLEEEVEAQDEAAAEEQEALTKLQELQRVNQELCEELEKVKTAYNMATGAVSSLQRQLDFQQSQLCKVESEKAMLQKELRERGAQLQAMSVKFSSLREERKHEELMGTIERENYKLRQDVEEQESRLTKNTRLLEELQGTVRRLQAELAVSQHHLQQQQGERQEAQSHVEALQRAEQQTRVALECMHARFERFRSKIIQATHSTAGSKSPQAEIGDDEVLEVLQRIITERLEFHHMLKQKGVKLYTTAHTEKHRDFLEQSPQAEKGTGTERFSSTEQLRAEPGGTETLRLISFTLFLGRMQPQDTGVQYRRWNNNSRDEVSVNVSTAEASGCRRVYNKLCTGKVGIAVKVIGGNILFWIVFIIGYMTGYYVHKCK</sequence>
<gene>
    <name evidence="4" type="primary">CCDC27</name>
    <name evidence="4" type="ORF">Y1Q_0006000</name>
</gene>
<keyword evidence="3" id="KW-0472">Membrane</keyword>
<feature type="region of interest" description="Disordered" evidence="2">
    <location>
        <begin position="554"/>
        <end position="580"/>
    </location>
</feature>
<keyword evidence="5" id="KW-1185">Reference proteome</keyword>